<protein>
    <submittedName>
        <fullName evidence="2">NAD-dependent epimerase/dehydratase family protein</fullName>
    </submittedName>
</protein>
<dbReference type="InterPro" id="IPR036291">
    <property type="entry name" value="NAD(P)-bd_dom_sf"/>
</dbReference>
<reference evidence="2" key="1">
    <citation type="submission" date="2022-01" db="EMBL/GenBank/DDBJ databases">
        <title>Genome-Based Taxonomic Classification of the Phylum Actinobacteria.</title>
        <authorList>
            <person name="Gao Y."/>
        </authorList>
    </citation>
    <scope>NUCLEOTIDE SEQUENCE</scope>
    <source>
        <strain evidence="2">KLBMP 8922</strain>
    </source>
</reference>
<evidence type="ECO:0000313" key="3">
    <source>
        <dbReference type="Proteomes" id="UP001165378"/>
    </source>
</evidence>
<dbReference type="Pfam" id="PF01370">
    <property type="entry name" value="Epimerase"/>
    <property type="match status" value="1"/>
</dbReference>
<gene>
    <name evidence="2" type="ORF">LZ495_41270</name>
</gene>
<comment type="caution">
    <text evidence="2">The sequence shown here is derived from an EMBL/GenBank/DDBJ whole genome shotgun (WGS) entry which is preliminary data.</text>
</comment>
<feature type="domain" description="NAD-dependent epimerase/dehydratase" evidence="1">
    <location>
        <begin position="3"/>
        <end position="206"/>
    </location>
</feature>
<name>A0AA41Q8M6_9ACTN</name>
<proteinExistence type="predicted"/>
<evidence type="ECO:0000313" key="2">
    <source>
        <dbReference type="EMBL" id="MCF2533620.1"/>
    </source>
</evidence>
<dbReference type="AlphaFoldDB" id="A0AA41Q8M6"/>
<dbReference type="InterPro" id="IPR001509">
    <property type="entry name" value="Epimerase_deHydtase"/>
</dbReference>
<dbReference type="GO" id="GO:0005737">
    <property type="term" value="C:cytoplasm"/>
    <property type="evidence" value="ECO:0007669"/>
    <property type="project" value="TreeGrafter"/>
</dbReference>
<dbReference type="RefSeq" id="WP_235058388.1">
    <property type="nucleotide sequence ID" value="NZ_JAKFHA010000053.1"/>
</dbReference>
<dbReference type="PANTHER" id="PTHR48079">
    <property type="entry name" value="PROTEIN YEEZ"/>
    <property type="match status" value="1"/>
</dbReference>
<evidence type="ECO:0000259" key="1">
    <source>
        <dbReference type="Pfam" id="PF01370"/>
    </source>
</evidence>
<sequence length="292" mass="30059">MKVLVLGSTGYIGSAVTRRLTADGHTVVPFLKHGTAVAPEPGLDARFGDLQDPASLSAAVTGDIDAVVNIATPTGDEAVDAAAVEALTAPLRGTGRAFVYTSGIWVLGATGDRAVDEDAPVDAIDIVSYRPRIEQQVLDAARDDVCTSVIRPGIAYGHGGGIPGMMLAWAKEWGGGRYVGTPGTRWPMVHVDDLAALYALVLAKADPGTLWHGVGFESVGTPALAAAADFANGGVGRAEPWPVVEVAEAVGLQFAEALALDQTVSGSRAARVLGWQPVQAHPTTDLTAGSYV</sequence>
<dbReference type="InterPro" id="IPR051783">
    <property type="entry name" value="NAD(P)-dependent_oxidoreduct"/>
</dbReference>
<dbReference type="Proteomes" id="UP001165378">
    <property type="component" value="Unassembled WGS sequence"/>
</dbReference>
<dbReference type="SUPFAM" id="SSF51735">
    <property type="entry name" value="NAD(P)-binding Rossmann-fold domains"/>
    <property type="match status" value="1"/>
</dbReference>
<organism evidence="2 3">
    <name type="scientific">Yinghuangia soli</name>
    <dbReference type="NCBI Taxonomy" id="2908204"/>
    <lineage>
        <taxon>Bacteria</taxon>
        <taxon>Bacillati</taxon>
        <taxon>Actinomycetota</taxon>
        <taxon>Actinomycetes</taxon>
        <taxon>Kitasatosporales</taxon>
        <taxon>Streptomycetaceae</taxon>
        <taxon>Yinghuangia</taxon>
    </lineage>
</organism>
<dbReference type="PANTHER" id="PTHR48079:SF6">
    <property type="entry name" value="NAD(P)-BINDING DOMAIN-CONTAINING PROTEIN-RELATED"/>
    <property type="match status" value="1"/>
</dbReference>
<accession>A0AA41Q8M6</accession>
<dbReference type="GO" id="GO:0004029">
    <property type="term" value="F:aldehyde dehydrogenase (NAD+) activity"/>
    <property type="evidence" value="ECO:0007669"/>
    <property type="project" value="TreeGrafter"/>
</dbReference>
<keyword evidence="3" id="KW-1185">Reference proteome</keyword>
<dbReference type="Gene3D" id="3.40.50.720">
    <property type="entry name" value="NAD(P)-binding Rossmann-like Domain"/>
    <property type="match status" value="1"/>
</dbReference>
<dbReference type="EMBL" id="JAKFHA010000053">
    <property type="protein sequence ID" value="MCF2533620.1"/>
    <property type="molecule type" value="Genomic_DNA"/>
</dbReference>